<sequence length="294" mass="32758">MGFVLSWRWLCLIMAPFVLSLLTCGESAMMSSSSGTGFDDNYVVTWGGYHVANLNGGSEVQLSMDQSSGAGFSSRSSYGSGFFHMKIKLPDKNSAGIVTAYYLSSTGNNHDEIDFEFLGNKEGKPITLQTNIYMNGQGGREQRLDLWFDPTANFHDYKVLWNPYQLVYWVDERPIRVLKNLTRQGAEFPSQPMKIIASLWNGDSWATDGGLTKTDWSQAPFTAQFQGFDVAGCVTSTGNSCASPSHWWNGAQYQALTLDQATAYENVKKNYITYDYCADRARYPTQPPECVLGE</sequence>
<evidence type="ECO:0000259" key="7">
    <source>
        <dbReference type="PROSITE" id="PS51762"/>
    </source>
</evidence>
<dbReference type="GO" id="GO:0010411">
    <property type="term" value="P:xyloglucan metabolic process"/>
    <property type="evidence" value="ECO:0007669"/>
    <property type="project" value="InterPro"/>
</dbReference>
<evidence type="ECO:0000256" key="5">
    <source>
        <dbReference type="PIRSR" id="PIRSR005604-1"/>
    </source>
</evidence>
<comment type="subcellular location">
    <subcellularLocation>
        <location evidence="6">Secreted</location>
        <location evidence="6">Cell wall</location>
    </subcellularLocation>
    <subcellularLocation>
        <location evidence="6">Secreted</location>
        <location evidence="6">Extracellular space</location>
        <location evidence="6">Apoplast</location>
    </subcellularLocation>
</comment>
<dbReference type="CDD" id="cd02176">
    <property type="entry name" value="GH16_XET"/>
    <property type="match status" value="1"/>
</dbReference>
<dbReference type="Gene3D" id="2.60.120.200">
    <property type="match status" value="1"/>
</dbReference>
<evidence type="ECO:0000256" key="3">
    <source>
        <dbReference type="ARBA" id="ARBA00023157"/>
    </source>
</evidence>
<evidence type="ECO:0000256" key="6">
    <source>
        <dbReference type="RuleBase" id="RU361120"/>
    </source>
</evidence>
<dbReference type="InterPro" id="IPR000757">
    <property type="entry name" value="Beta-glucanase-like"/>
</dbReference>
<feature type="signal peptide" evidence="6">
    <location>
        <begin position="1"/>
        <end position="20"/>
    </location>
</feature>
<dbReference type="InterPro" id="IPR044791">
    <property type="entry name" value="Beta-glucanase/XTH"/>
</dbReference>
<dbReference type="Pfam" id="PF06955">
    <property type="entry name" value="XET_C"/>
    <property type="match status" value="1"/>
</dbReference>
<organism evidence="8 9">
    <name type="scientific">Rhynchospora tenuis</name>
    <dbReference type="NCBI Taxonomy" id="198213"/>
    <lineage>
        <taxon>Eukaryota</taxon>
        <taxon>Viridiplantae</taxon>
        <taxon>Streptophyta</taxon>
        <taxon>Embryophyta</taxon>
        <taxon>Tracheophyta</taxon>
        <taxon>Spermatophyta</taxon>
        <taxon>Magnoliopsida</taxon>
        <taxon>Liliopsida</taxon>
        <taxon>Poales</taxon>
        <taxon>Cyperaceae</taxon>
        <taxon>Cyperoideae</taxon>
        <taxon>Rhynchosporeae</taxon>
        <taxon>Rhynchospora</taxon>
    </lineage>
</organism>
<gene>
    <name evidence="8" type="ORF">LUZ61_020180</name>
</gene>
<evidence type="ECO:0000256" key="4">
    <source>
        <dbReference type="ARBA" id="ARBA00023295"/>
    </source>
</evidence>
<dbReference type="Pfam" id="PF00722">
    <property type="entry name" value="Glyco_hydro_16"/>
    <property type="match status" value="1"/>
</dbReference>
<accession>A0AAD5ZCH3</accession>
<keyword evidence="9" id="KW-1185">Reference proteome</keyword>
<dbReference type="InterPro" id="IPR008264">
    <property type="entry name" value="Beta_glucanase"/>
</dbReference>
<dbReference type="Proteomes" id="UP001210211">
    <property type="component" value="Unassembled WGS sequence"/>
</dbReference>
<dbReference type="PANTHER" id="PTHR31062">
    <property type="entry name" value="XYLOGLUCAN ENDOTRANSGLUCOSYLASE/HYDROLASE PROTEIN 8-RELATED"/>
    <property type="match status" value="1"/>
</dbReference>
<feature type="active site" description="Nucleophile" evidence="5">
    <location>
        <position position="112"/>
    </location>
</feature>
<comment type="PTM">
    <text evidence="6">Contains at least one intrachain disulfide bond essential for its enzymatic activity.</text>
</comment>
<dbReference type="EC" id="2.4.1.207" evidence="6"/>
<evidence type="ECO:0000256" key="1">
    <source>
        <dbReference type="ARBA" id="ARBA00022679"/>
    </source>
</evidence>
<keyword evidence="3" id="KW-1015">Disulfide bond</keyword>
<evidence type="ECO:0000313" key="9">
    <source>
        <dbReference type="Proteomes" id="UP001210211"/>
    </source>
</evidence>
<feature type="chain" id="PRO_5041783211" description="Xyloglucan endotransglucosylase/hydrolase" evidence="6">
    <location>
        <begin position="21"/>
        <end position="294"/>
    </location>
</feature>
<dbReference type="EMBL" id="JAMRDG010000002">
    <property type="protein sequence ID" value="KAJ3691016.1"/>
    <property type="molecule type" value="Genomic_DNA"/>
</dbReference>
<dbReference type="InterPro" id="IPR010713">
    <property type="entry name" value="XET_C"/>
</dbReference>
<name>A0AAD5ZCH3_9POAL</name>
<dbReference type="GO" id="GO:0004553">
    <property type="term" value="F:hydrolase activity, hydrolyzing O-glycosyl compounds"/>
    <property type="evidence" value="ECO:0007669"/>
    <property type="project" value="InterPro"/>
</dbReference>
<dbReference type="InterPro" id="IPR016455">
    <property type="entry name" value="XTH"/>
</dbReference>
<dbReference type="GO" id="GO:0016762">
    <property type="term" value="F:xyloglucan:xyloglucosyl transferase activity"/>
    <property type="evidence" value="ECO:0007669"/>
    <property type="project" value="UniProtKB-EC"/>
</dbReference>
<dbReference type="GO" id="GO:0071555">
    <property type="term" value="P:cell wall organization"/>
    <property type="evidence" value="ECO:0007669"/>
    <property type="project" value="UniProtKB-KW"/>
</dbReference>
<reference evidence="8 9" key="1">
    <citation type="journal article" date="2022" name="Cell">
        <title>Repeat-based holocentromeres influence genome architecture and karyotype evolution.</title>
        <authorList>
            <person name="Hofstatter P.G."/>
            <person name="Thangavel G."/>
            <person name="Lux T."/>
            <person name="Neumann P."/>
            <person name="Vondrak T."/>
            <person name="Novak P."/>
            <person name="Zhang M."/>
            <person name="Costa L."/>
            <person name="Castellani M."/>
            <person name="Scott A."/>
            <person name="Toegelov H."/>
            <person name="Fuchs J."/>
            <person name="Mata-Sucre Y."/>
            <person name="Dias Y."/>
            <person name="Vanzela A.L.L."/>
            <person name="Huettel B."/>
            <person name="Almeida C.C.S."/>
            <person name="Simkova H."/>
            <person name="Souza G."/>
            <person name="Pedrosa-Harand A."/>
            <person name="Macas J."/>
            <person name="Mayer K.F.X."/>
            <person name="Houben A."/>
            <person name="Marques A."/>
        </authorList>
    </citation>
    <scope>NUCLEOTIDE SEQUENCE [LARGE SCALE GENOMIC DNA]</scope>
    <source>
        <strain evidence="8">RhyTen1mFocal</strain>
    </source>
</reference>
<keyword evidence="4 6" id="KW-0326">Glycosidase</keyword>
<keyword evidence="6" id="KW-0134">Cell wall</keyword>
<evidence type="ECO:0000313" key="8">
    <source>
        <dbReference type="EMBL" id="KAJ3691016.1"/>
    </source>
</evidence>
<evidence type="ECO:0000256" key="2">
    <source>
        <dbReference type="ARBA" id="ARBA00022801"/>
    </source>
</evidence>
<dbReference type="PROSITE" id="PS51762">
    <property type="entry name" value="GH16_2"/>
    <property type="match status" value="1"/>
</dbReference>
<feature type="domain" description="GH16" evidence="7">
    <location>
        <begin position="5"/>
        <end position="225"/>
    </location>
</feature>
<keyword evidence="6" id="KW-0961">Cell wall biogenesis/degradation</keyword>
<keyword evidence="6" id="KW-0052">Apoplast</keyword>
<feature type="active site" description="Proton donor" evidence="5">
    <location>
        <position position="116"/>
    </location>
</feature>
<dbReference type="InterPro" id="IPR013320">
    <property type="entry name" value="ConA-like_dom_sf"/>
</dbReference>
<dbReference type="PRINTS" id="PR00737">
    <property type="entry name" value="GLHYDRLASE16"/>
</dbReference>
<keyword evidence="6" id="KW-0732">Signal</keyword>
<dbReference type="GO" id="GO:0042546">
    <property type="term" value="P:cell wall biogenesis"/>
    <property type="evidence" value="ECO:0007669"/>
    <property type="project" value="InterPro"/>
</dbReference>
<dbReference type="PIRSF" id="PIRSF005604">
    <property type="entry name" value="XET"/>
    <property type="match status" value="1"/>
</dbReference>
<keyword evidence="2 6" id="KW-0378">Hydrolase</keyword>
<dbReference type="FunFam" id="2.60.120.200:FF:000025">
    <property type="entry name" value="Xyloglucan endotransglucosylase/hydrolase"/>
    <property type="match status" value="1"/>
</dbReference>
<comment type="function">
    <text evidence="6">Catalyzes xyloglucan endohydrolysis (XEH) and/or endotransglycosylation (XET). Cleaves and religates xyloglucan polymers, an essential constituent of the primary cell wall, and thereby participates in cell wall construction of growing tissues.</text>
</comment>
<protein>
    <recommendedName>
        <fullName evidence="6">Xyloglucan endotransglucosylase/hydrolase</fullName>
        <ecNumber evidence="6">2.4.1.207</ecNumber>
    </recommendedName>
</protein>
<comment type="similarity">
    <text evidence="6">Belongs to the glycosyl hydrolase 16 family.</text>
</comment>
<dbReference type="AlphaFoldDB" id="A0AAD5ZCH3"/>
<keyword evidence="6" id="KW-0964">Secreted</keyword>
<keyword evidence="1 6" id="KW-0808">Transferase</keyword>
<proteinExistence type="inferred from homology"/>
<dbReference type="SUPFAM" id="SSF49899">
    <property type="entry name" value="Concanavalin A-like lectins/glucanases"/>
    <property type="match status" value="1"/>
</dbReference>
<dbReference type="GO" id="GO:0048046">
    <property type="term" value="C:apoplast"/>
    <property type="evidence" value="ECO:0007669"/>
    <property type="project" value="UniProtKB-SubCell"/>
</dbReference>
<comment type="caution">
    <text evidence="8">The sequence shown here is derived from an EMBL/GenBank/DDBJ whole genome shotgun (WGS) entry which is preliminary data.</text>
</comment>